<evidence type="ECO:0000256" key="1">
    <source>
        <dbReference type="ARBA" id="ARBA00001835"/>
    </source>
</evidence>
<proteinExistence type="inferred from homology"/>
<dbReference type="GO" id="GO:0003727">
    <property type="term" value="F:single-stranded RNA binding"/>
    <property type="evidence" value="ECO:0007669"/>
    <property type="project" value="TreeGrafter"/>
</dbReference>
<dbReference type="RefSeq" id="WP_174448836.1">
    <property type="nucleotide sequence ID" value="NZ_AP018732.1"/>
</dbReference>
<dbReference type="GeneID" id="55585048"/>
<dbReference type="KEGG" id="ccai:NAS2_1236"/>
<keyword evidence="3 7" id="KW-0963">Cytoplasm</keyword>
<evidence type="ECO:0000256" key="2">
    <source>
        <dbReference type="ARBA" id="ARBA00004496"/>
    </source>
</evidence>
<evidence type="ECO:0000256" key="6">
    <source>
        <dbReference type="ARBA" id="ARBA00022801"/>
    </source>
</evidence>
<dbReference type="GO" id="GO:0005737">
    <property type="term" value="C:cytoplasm"/>
    <property type="evidence" value="ECO:0007669"/>
    <property type="project" value="UniProtKB-SubCell"/>
</dbReference>
<keyword evidence="7" id="KW-0460">Magnesium</keyword>
<keyword evidence="6 7" id="KW-0378">Hydrolase</keyword>
<dbReference type="GO" id="GO:0016891">
    <property type="term" value="F:RNA endonuclease activity producing 5'-phosphomonoesters, hydrolytic mechanism"/>
    <property type="evidence" value="ECO:0007669"/>
    <property type="project" value="TreeGrafter"/>
</dbReference>
<evidence type="ECO:0000256" key="3">
    <source>
        <dbReference type="ARBA" id="ARBA00022490"/>
    </source>
</evidence>
<reference evidence="8 9" key="1">
    <citation type="journal article" date="2019" name="ISME J.">
        <title>Isolation and characterization of a thermophilic sulfur- and iron-reducing thaumarchaeote from a terrestrial acidic hot spring.</title>
        <authorList>
            <person name="Kato S."/>
            <person name="Itoh T."/>
            <person name="Yuki M."/>
            <person name="Nagamori M."/>
            <person name="Ohnishi M."/>
            <person name="Uematsu K."/>
            <person name="Suzuki K."/>
            <person name="Takashina T."/>
            <person name="Ohkuma M."/>
        </authorList>
    </citation>
    <scope>NUCLEOTIDE SEQUENCE [LARGE SCALE GENOMIC DNA]</scope>
    <source>
        <strain evidence="8 9">NAS-02</strain>
    </source>
</reference>
<evidence type="ECO:0000256" key="5">
    <source>
        <dbReference type="ARBA" id="ARBA00022759"/>
    </source>
</evidence>
<dbReference type="EMBL" id="AP018732">
    <property type="protein sequence ID" value="BBE42625.1"/>
    <property type="molecule type" value="Genomic_DNA"/>
</dbReference>
<dbReference type="HAMAP" id="MF_00801">
    <property type="entry name" value="Endonuclease_5"/>
    <property type="match status" value="1"/>
</dbReference>
<comment type="catalytic activity">
    <reaction evidence="1 7">
        <text>Endonucleolytic cleavage at apurinic or apyrimidinic sites to products with a 5'-phosphate.</text>
        <dbReference type="EC" id="3.1.21.7"/>
    </reaction>
</comment>
<evidence type="ECO:0000256" key="7">
    <source>
        <dbReference type="HAMAP-Rule" id="MF_00801"/>
    </source>
</evidence>
<name>A0A4P2VNZ7_9ARCH</name>
<feature type="binding site" evidence="7">
    <location>
        <position position="115"/>
    </location>
    <ligand>
        <name>Mg(2+)</name>
        <dbReference type="ChEBI" id="CHEBI:18420"/>
    </ligand>
</feature>
<dbReference type="InterPro" id="IPR007581">
    <property type="entry name" value="Endonuclease-V"/>
</dbReference>
<feature type="binding site" evidence="7">
    <location>
        <position position="49"/>
    </location>
    <ligand>
        <name>Mg(2+)</name>
        <dbReference type="ChEBI" id="CHEBI:18420"/>
    </ligand>
</feature>
<sequence>MGEDKQDGSGHGGKLRFSTERAKAAQVLLSSRVSVPRGRSDVRLVAGLDVAYACGRAFGAAALVDVDGPRVVERAVSELEERIPYIPGFLAFRETGPMVTALRRLRYRPDALMVNGHGIAHPRRFGIASHIGVVLGIRSIGIARSRLVGEEVNGSLIMDGEEVARILMSGRMKIYVSVGHGISLEEAVRLTEAMLTEAGKLPLPVQEAHNAATEASKECYRGLIRTSVPSEAE</sequence>
<dbReference type="EC" id="3.1.21.7" evidence="7"/>
<keyword evidence="4 7" id="KW-0540">Nuclease</keyword>
<keyword evidence="7" id="KW-0234">DNA repair</keyword>
<dbReference type="PANTHER" id="PTHR28511:SF1">
    <property type="entry name" value="ENDONUCLEASE V"/>
    <property type="match status" value="1"/>
</dbReference>
<organism evidence="8 9">
    <name type="scientific">Conexivisphaera calida</name>
    <dbReference type="NCBI Taxonomy" id="1874277"/>
    <lineage>
        <taxon>Archaea</taxon>
        <taxon>Nitrososphaerota</taxon>
        <taxon>Conexivisphaeria</taxon>
        <taxon>Conexivisphaerales</taxon>
        <taxon>Conexivisphaeraceae</taxon>
        <taxon>Conexivisphaera</taxon>
    </lineage>
</organism>
<dbReference type="AlphaFoldDB" id="A0A4P2VNZ7"/>
<dbReference type="PANTHER" id="PTHR28511">
    <property type="entry name" value="ENDONUCLEASE V"/>
    <property type="match status" value="1"/>
</dbReference>
<dbReference type="Pfam" id="PF04493">
    <property type="entry name" value="Endonuclease_5"/>
    <property type="match status" value="1"/>
</dbReference>
<evidence type="ECO:0000313" key="8">
    <source>
        <dbReference type="EMBL" id="BBE42625.1"/>
    </source>
</evidence>
<feature type="site" description="Interaction with target DNA" evidence="7">
    <location>
        <position position="85"/>
    </location>
</feature>
<dbReference type="Proteomes" id="UP000509448">
    <property type="component" value="Chromosome"/>
</dbReference>
<keyword evidence="7" id="KW-0479">Metal-binding</keyword>
<keyword evidence="5 7" id="KW-0255">Endonuclease</keyword>
<comment type="cofactor">
    <cofactor evidence="7">
        <name>Mg(2+)</name>
        <dbReference type="ChEBI" id="CHEBI:18420"/>
    </cofactor>
</comment>
<dbReference type="GO" id="GO:0006281">
    <property type="term" value="P:DNA repair"/>
    <property type="evidence" value="ECO:0007669"/>
    <property type="project" value="UniProtKB-UniRule"/>
</dbReference>
<keyword evidence="9" id="KW-1185">Reference proteome</keyword>
<evidence type="ECO:0000256" key="4">
    <source>
        <dbReference type="ARBA" id="ARBA00022722"/>
    </source>
</evidence>
<dbReference type="GO" id="GO:0043737">
    <property type="term" value="F:deoxyribonuclease V activity"/>
    <property type="evidence" value="ECO:0007669"/>
    <property type="project" value="UniProtKB-UniRule"/>
</dbReference>
<protein>
    <recommendedName>
        <fullName evidence="7">Endonuclease V</fullName>
        <ecNumber evidence="7">3.1.21.7</ecNumber>
    </recommendedName>
    <alternativeName>
        <fullName evidence="7">Deoxyinosine 3'endonuclease</fullName>
    </alternativeName>
    <alternativeName>
        <fullName evidence="7">Deoxyribonuclease V</fullName>
        <shortName evidence="7">DNase V</shortName>
    </alternativeName>
</protein>
<dbReference type="OrthoDB" id="372118at2157"/>
<dbReference type="GO" id="GO:0000287">
    <property type="term" value="F:magnesium ion binding"/>
    <property type="evidence" value="ECO:0007669"/>
    <property type="project" value="UniProtKB-UniRule"/>
</dbReference>
<dbReference type="CDD" id="cd06559">
    <property type="entry name" value="Endonuclease_V"/>
    <property type="match status" value="1"/>
</dbReference>
<comment type="function">
    <text evidence="7">DNA repair enzyme involved in the repair of deaminated bases. Selectively cleaves double-stranded DNA at the second phosphodiester bond 3' to a deoxyinosine leaving behind the intact lesion on the nicked DNA.</text>
</comment>
<gene>
    <name evidence="7" type="primary">nfi</name>
    <name evidence="8" type="ORF">NAS2_1236</name>
</gene>
<comment type="subcellular location">
    <subcellularLocation>
        <location evidence="2 7">Cytoplasm</location>
    </subcellularLocation>
</comment>
<evidence type="ECO:0000313" key="9">
    <source>
        <dbReference type="Proteomes" id="UP000509448"/>
    </source>
</evidence>
<dbReference type="Gene3D" id="3.30.2170.10">
    <property type="entry name" value="archaeoglobus fulgidus dsm 4304 superfamily"/>
    <property type="match status" value="1"/>
</dbReference>
<accession>A0A4P2VNZ7</accession>
<keyword evidence="7" id="KW-0227">DNA damage</keyword>
<comment type="similarity">
    <text evidence="7">Belongs to the endonuclease V family.</text>
</comment>